<dbReference type="EMBL" id="JAGIZQ010000006">
    <property type="protein sequence ID" value="KAH6623368.1"/>
    <property type="molecule type" value="Genomic_DNA"/>
</dbReference>
<protein>
    <submittedName>
        <fullName evidence="1">Uncharacterized protein</fullName>
    </submittedName>
</protein>
<evidence type="ECO:0000313" key="2">
    <source>
        <dbReference type="Proteomes" id="UP000724584"/>
    </source>
</evidence>
<accession>A0ACB7P0I5</accession>
<name>A0ACB7P0I5_9PEZI</name>
<dbReference type="Proteomes" id="UP000724584">
    <property type="component" value="Unassembled WGS sequence"/>
</dbReference>
<evidence type="ECO:0000313" key="1">
    <source>
        <dbReference type="EMBL" id="KAH6623368.1"/>
    </source>
</evidence>
<gene>
    <name evidence="1" type="ORF">F5144DRAFT_595550</name>
</gene>
<organism evidence="1 2">
    <name type="scientific">Chaetomium tenue</name>
    <dbReference type="NCBI Taxonomy" id="1854479"/>
    <lineage>
        <taxon>Eukaryota</taxon>
        <taxon>Fungi</taxon>
        <taxon>Dikarya</taxon>
        <taxon>Ascomycota</taxon>
        <taxon>Pezizomycotina</taxon>
        <taxon>Sordariomycetes</taxon>
        <taxon>Sordariomycetidae</taxon>
        <taxon>Sordariales</taxon>
        <taxon>Chaetomiaceae</taxon>
        <taxon>Chaetomium</taxon>
    </lineage>
</organism>
<keyword evidence="2" id="KW-1185">Reference proteome</keyword>
<comment type="caution">
    <text evidence="1">The sequence shown here is derived from an EMBL/GenBank/DDBJ whole genome shotgun (WGS) entry which is preliminary data.</text>
</comment>
<sequence>MVSPLSAAGASPGASPSSPLSPFLRLPPHIRQRIYRYLGLESWDGRPYTFYLHAGHLKRGYSSSMSRHPPPDPDSYHGLLLSCRAIHTETTTLLYSANHFVLYYFEPAENPDYFTSFRPLHTLHALTESSLHSLSNLKIVLNEAACHQLPLPLYYEGSCCVDGRGNPEPNNRHDPKFLLNADFFLRSEPRHRGPHRLPLPNSTSVEDHSDKWAATNSILTEWNAAATRLLSHIAPGRLALSVVCDIDPEHPQALDIGNSVVAPIRLLPPSHLKECRVRLAKTLDGRLQQLAEDTVSYACGITTMSLEPPSSMATTLATLPRELRIRILEYTDLVTPRRQVIWTRQQRAYTVLSPAYVRLLLE</sequence>
<reference evidence="1 2" key="1">
    <citation type="journal article" date="2021" name="Nat. Commun.">
        <title>Genetic determinants of endophytism in the Arabidopsis root mycobiome.</title>
        <authorList>
            <person name="Mesny F."/>
            <person name="Miyauchi S."/>
            <person name="Thiergart T."/>
            <person name="Pickel B."/>
            <person name="Atanasova L."/>
            <person name="Karlsson M."/>
            <person name="Huettel B."/>
            <person name="Barry K.W."/>
            <person name="Haridas S."/>
            <person name="Chen C."/>
            <person name="Bauer D."/>
            <person name="Andreopoulos W."/>
            <person name="Pangilinan J."/>
            <person name="LaButti K."/>
            <person name="Riley R."/>
            <person name="Lipzen A."/>
            <person name="Clum A."/>
            <person name="Drula E."/>
            <person name="Henrissat B."/>
            <person name="Kohler A."/>
            <person name="Grigoriev I.V."/>
            <person name="Martin F.M."/>
            <person name="Hacquard S."/>
        </authorList>
    </citation>
    <scope>NUCLEOTIDE SEQUENCE [LARGE SCALE GENOMIC DNA]</scope>
    <source>
        <strain evidence="1 2">MPI-SDFR-AT-0079</strain>
    </source>
</reference>
<proteinExistence type="predicted"/>